<dbReference type="PANTHER" id="PTHR31344">
    <property type="entry name" value="NUCLEAR PORE COMPLEX PROTEIN NUP205"/>
    <property type="match status" value="1"/>
</dbReference>
<feature type="non-terminal residue" evidence="5">
    <location>
        <position position="1"/>
    </location>
</feature>
<accession>A0ABR0LKR9</accession>
<feature type="non-terminal residue" evidence="5">
    <location>
        <position position="256"/>
    </location>
</feature>
<sequence length="256" mass="28687">DVEYQINEEFKQDTIQLADLLDLDEIESAKLYLGALEGAQELDRGPITTSVIRFHEKRQFLLECLRLTIKAATNLDDDTESREIFAEVVKQILQIKDGRNETASAYWRKCVSAMGDIEKWLQQLAELAQKLSILGQTNSIDLAELLGYQRSSLVQQHESLGAVASYLIKGGYTSADDFRFLCTKLKLLDKHDIVLVHYMPALTCSITQFGSSEGSGTMEEARSLHKTIVAAKDADPWALRNFHAAALVLWLAEYSG</sequence>
<evidence type="ECO:0000313" key="6">
    <source>
        <dbReference type="Proteomes" id="UP001357485"/>
    </source>
</evidence>
<name>A0ABR0LKR9_9PEZI</name>
<gene>
    <name evidence="5" type="ORF">LTR16_007934</name>
</gene>
<evidence type="ECO:0000256" key="4">
    <source>
        <dbReference type="ARBA" id="ARBA00023242"/>
    </source>
</evidence>
<proteinExistence type="inferred from homology"/>
<evidence type="ECO:0000313" key="5">
    <source>
        <dbReference type="EMBL" id="KAK5189608.1"/>
    </source>
</evidence>
<comment type="similarity">
    <text evidence="2">Belongs to the NUP186/NUP192/NUP205 family.</text>
</comment>
<dbReference type="Pfam" id="PF11894">
    <property type="entry name" value="Nup192"/>
    <property type="match status" value="1"/>
</dbReference>
<reference evidence="5 6" key="1">
    <citation type="submission" date="2023-08" db="EMBL/GenBank/DDBJ databases">
        <title>Black Yeasts Isolated from many extreme environments.</title>
        <authorList>
            <person name="Coleine C."/>
            <person name="Stajich J.E."/>
            <person name="Selbmann L."/>
        </authorList>
    </citation>
    <scope>NUCLEOTIDE SEQUENCE [LARGE SCALE GENOMIC DNA]</scope>
    <source>
        <strain evidence="5 6">CCFEE 536</strain>
    </source>
</reference>
<evidence type="ECO:0000256" key="2">
    <source>
        <dbReference type="ARBA" id="ARBA00005892"/>
    </source>
</evidence>
<keyword evidence="6" id="KW-1185">Reference proteome</keyword>
<dbReference type="Proteomes" id="UP001357485">
    <property type="component" value="Unassembled WGS sequence"/>
</dbReference>
<organism evidence="5 6">
    <name type="scientific">Cryomyces antarcticus</name>
    <dbReference type="NCBI Taxonomy" id="329879"/>
    <lineage>
        <taxon>Eukaryota</taxon>
        <taxon>Fungi</taxon>
        <taxon>Dikarya</taxon>
        <taxon>Ascomycota</taxon>
        <taxon>Pezizomycotina</taxon>
        <taxon>Dothideomycetes</taxon>
        <taxon>Dothideomycetes incertae sedis</taxon>
        <taxon>Cryomyces</taxon>
    </lineage>
</organism>
<keyword evidence="3" id="KW-0813">Transport</keyword>
<dbReference type="EMBL" id="JAVRRA010018200">
    <property type="protein sequence ID" value="KAK5189608.1"/>
    <property type="molecule type" value="Genomic_DNA"/>
</dbReference>
<evidence type="ECO:0008006" key="7">
    <source>
        <dbReference type="Google" id="ProtNLM"/>
    </source>
</evidence>
<keyword evidence="4" id="KW-0539">Nucleus</keyword>
<protein>
    <recommendedName>
        <fullName evidence="7">Nucleoporin Nup133/Nup155-like C-terminal domain-containing protein</fullName>
    </recommendedName>
</protein>
<comment type="subcellular location">
    <subcellularLocation>
        <location evidence="1">Nucleus</location>
    </subcellularLocation>
</comment>
<evidence type="ECO:0000256" key="1">
    <source>
        <dbReference type="ARBA" id="ARBA00004123"/>
    </source>
</evidence>
<evidence type="ECO:0000256" key="3">
    <source>
        <dbReference type="ARBA" id="ARBA00022448"/>
    </source>
</evidence>
<comment type="caution">
    <text evidence="5">The sequence shown here is derived from an EMBL/GenBank/DDBJ whole genome shotgun (WGS) entry which is preliminary data.</text>
</comment>
<dbReference type="PANTHER" id="PTHR31344:SF0">
    <property type="entry name" value="NUCLEAR PORE COMPLEX PROTEIN NUP205"/>
    <property type="match status" value="1"/>
</dbReference>
<dbReference type="InterPro" id="IPR021827">
    <property type="entry name" value="Nup186/Nup192/Nup205"/>
</dbReference>